<dbReference type="KEGG" id="ptm:GSPATT00020599001"/>
<reference evidence="1 2" key="1">
    <citation type="journal article" date="2006" name="Nature">
        <title>Global trends of whole-genome duplications revealed by the ciliate Paramecium tetraurelia.</title>
        <authorList>
            <consortium name="Genoscope"/>
            <person name="Aury J.-M."/>
            <person name="Jaillon O."/>
            <person name="Duret L."/>
            <person name="Noel B."/>
            <person name="Jubin C."/>
            <person name="Porcel B.M."/>
            <person name="Segurens B."/>
            <person name="Daubin V."/>
            <person name="Anthouard V."/>
            <person name="Aiach N."/>
            <person name="Arnaiz O."/>
            <person name="Billaut A."/>
            <person name="Beisson J."/>
            <person name="Blanc I."/>
            <person name="Bouhouche K."/>
            <person name="Camara F."/>
            <person name="Duharcourt S."/>
            <person name="Guigo R."/>
            <person name="Gogendeau D."/>
            <person name="Katinka M."/>
            <person name="Keller A.-M."/>
            <person name="Kissmehl R."/>
            <person name="Klotz C."/>
            <person name="Koll F."/>
            <person name="Le Moue A."/>
            <person name="Lepere C."/>
            <person name="Malinsky S."/>
            <person name="Nowacki M."/>
            <person name="Nowak J.K."/>
            <person name="Plattner H."/>
            <person name="Poulain J."/>
            <person name="Ruiz F."/>
            <person name="Serrano V."/>
            <person name="Zagulski M."/>
            <person name="Dessen P."/>
            <person name="Betermier M."/>
            <person name="Weissenbach J."/>
            <person name="Scarpelli C."/>
            <person name="Schachter V."/>
            <person name="Sperling L."/>
            <person name="Meyer E."/>
            <person name="Cohen J."/>
            <person name="Wincker P."/>
        </authorList>
    </citation>
    <scope>NUCLEOTIDE SEQUENCE [LARGE SCALE GENOMIC DNA]</scope>
    <source>
        <strain evidence="1 2">Stock d4-2</strain>
    </source>
</reference>
<dbReference type="RefSeq" id="XP_001454332.1">
    <property type="nucleotide sequence ID" value="XM_001454295.1"/>
</dbReference>
<dbReference type="GeneID" id="5040117"/>
<sequence>MSKFSKTRTKIAQNCQNNNKNQVFTKFLFYLALFYNYFRDCMARQIREQRTSKPSSIISDSLKFAIQLIFILILHPSVMQFYQLGLLSQLISSSFFENQQYSSESALSIFSEQKKGPIVYGTKKMSKTITQKKYNLQA</sequence>
<organism evidence="1 2">
    <name type="scientific">Paramecium tetraurelia</name>
    <dbReference type="NCBI Taxonomy" id="5888"/>
    <lineage>
        <taxon>Eukaryota</taxon>
        <taxon>Sar</taxon>
        <taxon>Alveolata</taxon>
        <taxon>Ciliophora</taxon>
        <taxon>Intramacronucleata</taxon>
        <taxon>Oligohymenophorea</taxon>
        <taxon>Peniculida</taxon>
        <taxon>Parameciidae</taxon>
        <taxon>Paramecium</taxon>
    </lineage>
</organism>
<evidence type="ECO:0000313" key="1">
    <source>
        <dbReference type="EMBL" id="CAK86935.1"/>
    </source>
</evidence>
<evidence type="ECO:0000313" key="2">
    <source>
        <dbReference type="Proteomes" id="UP000000600"/>
    </source>
</evidence>
<name>A0DV68_PARTE</name>
<dbReference type="Proteomes" id="UP000000600">
    <property type="component" value="Unassembled WGS sequence"/>
</dbReference>
<dbReference type="HOGENOM" id="CLU_1859154_0_0_1"/>
<evidence type="ECO:0008006" key="3">
    <source>
        <dbReference type="Google" id="ProtNLM"/>
    </source>
</evidence>
<proteinExistence type="predicted"/>
<accession>A0DV68</accession>
<keyword evidence="2" id="KW-1185">Reference proteome</keyword>
<gene>
    <name evidence="1" type="ORF">GSPATT00020599001</name>
</gene>
<dbReference type="EMBL" id="CT868596">
    <property type="protein sequence ID" value="CAK86935.1"/>
    <property type="molecule type" value="Genomic_DNA"/>
</dbReference>
<dbReference type="AlphaFoldDB" id="A0DV68"/>
<protein>
    <recommendedName>
        <fullName evidence="3">Transmembrane protein</fullName>
    </recommendedName>
</protein>
<dbReference type="InParanoid" id="A0DV68"/>